<sequence>PTGAPLNVRTTTIEFGEAPPQDSWNGEVLGYVVRWHEVSAQVSVDGARNEGGGGREVVRGWSGAEVTLGALREHTRYAVTVRAFNRAGPGPPSHTVYCSTEELSADLALQEPTGLSCEPESARSLRVRWTASAPGTSPGNLIVYEILYTPILDTG</sequence>
<dbReference type="SUPFAM" id="SSF49265">
    <property type="entry name" value="Fibronectin type III"/>
    <property type="match status" value="1"/>
</dbReference>
<dbReference type="AlphaFoldDB" id="A0A5E4QMB7"/>
<accession>A0A5E4QMB7</accession>
<dbReference type="Pfam" id="PF00041">
    <property type="entry name" value="fn3"/>
    <property type="match status" value="1"/>
</dbReference>
<keyword evidence="3" id="KW-1185">Reference proteome</keyword>
<dbReference type="PROSITE" id="PS50853">
    <property type="entry name" value="FN3"/>
    <property type="match status" value="2"/>
</dbReference>
<dbReference type="Proteomes" id="UP000324832">
    <property type="component" value="Unassembled WGS sequence"/>
</dbReference>
<organism evidence="2 3">
    <name type="scientific">Leptidea sinapis</name>
    <dbReference type="NCBI Taxonomy" id="189913"/>
    <lineage>
        <taxon>Eukaryota</taxon>
        <taxon>Metazoa</taxon>
        <taxon>Ecdysozoa</taxon>
        <taxon>Arthropoda</taxon>
        <taxon>Hexapoda</taxon>
        <taxon>Insecta</taxon>
        <taxon>Pterygota</taxon>
        <taxon>Neoptera</taxon>
        <taxon>Endopterygota</taxon>
        <taxon>Lepidoptera</taxon>
        <taxon>Glossata</taxon>
        <taxon>Ditrysia</taxon>
        <taxon>Papilionoidea</taxon>
        <taxon>Pieridae</taxon>
        <taxon>Dismorphiinae</taxon>
        <taxon>Leptidea</taxon>
    </lineage>
</organism>
<proteinExistence type="predicted"/>
<dbReference type="SMART" id="SM00060">
    <property type="entry name" value="FN3"/>
    <property type="match status" value="1"/>
</dbReference>
<name>A0A5E4QMB7_9NEOP</name>
<dbReference type="Gene3D" id="2.60.40.10">
    <property type="entry name" value="Immunoglobulins"/>
    <property type="match status" value="1"/>
</dbReference>
<dbReference type="EMBL" id="FZQP02003568">
    <property type="protein sequence ID" value="VVC98466.1"/>
    <property type="molecule type" value="Genomic_DNA"/>
</dbReference>
<feature type="domain" description="Fibronectin type-III" evidence="1">
    <location>
        <begin position="1"/>
        <end position="103"/>
    </location>
</feature>
<feature type="non-terminal residue" evidence="2">
    <location>
        <position position="1"/>
    </location>
</feature>
<dbReference type="CDD" id="cd00063">
    <property type="entry name" value="FN3"/>
    <property type="match status" value="1"/>
</dbReference>
<evidence type="ECO:0000313" key="2">
    <source>
        <dbReference type="EMBL" id="VVC98466.1"/>
    </source>
</evidence>
<dbReference type="InterPro" id="IPR013783">
    <property type="entry name" value="Ig-like_fold"/>
</dbReference>
<evidence type="ECO:0000313" key="3">
    <source>
        <dbReference type="Proteomes" id="UP000324832"/>
    </source>
</evidence>
<gene>
    <name evidence="2" type="ORF">LSINAPIS_LOCUS9545</name>
</gene>
<protein>
    <recommendedName>
        <fullName evidence="1">Fibronectin type-III domain-containing protein</fullName>
    </recommendedName>
</protein>
<dbReference type="InterPro" id="IPR036116">
    <property type="entry name" value="FN3_sf"/>
</dbReference>
<dbReference type="InterPro" id="IPR003961">
    <property type="entry name" value="FN3_dom"/>
</dbReference>
<feature type="non-terminal residue" evidence="2">
    <location>
        <position position="155"/>
    </location>
</feature>
<feature type="domain" description="Fibronectin type-III" evidence="1">
    <location>
        <begin position="111"/>
        <end position="155"/>
    </location>
</feature>
<reference evidence="2 3" key="1">
    <citation type="submission" date="2017-07" db="EMBL/GenBank/DDBJ databases">
        <authorList>
            <person name="Talla V."/>
            <person name="Backstrom N."/>
        </authorList>
    </citation>
    <scope>NUCLEOTIDE SEQUENCE [LARGE SCALE GENOMIC DNA]</scope>
</reference>
<evidence type="ECO:0000259" key="1">
    <source>
        <dbReference type="PROSITE" id="PS50853"/>
    </source>
</evidence>